<dbReference type="EMBL" id="JACNLL010000055">
    <property type="protein sequence ID" value="MBC8199525.1"/>
    <property type="molecule type" value="Genomic_DNA"/>
</dbReference>
<sequence length="345" mass="38314">MKKNLFLTVLILSFVALSFGTIFTACSKPETTELSYSIFFPPSHGQCKAGVSWANEVEKRTNGRIKITVFPGGTLTKANQCYDGVVKGISDIGMSCFAYTRGRFPLMEAVDLPNGYPNGQVATHVATEFYNRMKPKELSDVKVFYIHAHGPGLLHTKKPVRKLEDIKGMKIRSTGLSAKVVKALGGVPVAMPQPATYEALQKGVVEGTFAPIETLKGWKQAEVVKYTTECTGVGYTTAMFVVMNLDKWNSLPKDIKKIIEEISKEWVDVHGEVWDKGDDEGYDFTLSLGNEIIPLSEKENSRWVNAVKSIVDDYIKAVGKKNLPRDKAVAEVKKLITEYSKIYKK</sequence>
<dbReference type="PROSITE" id="PS51257">
    <property type="entry name" value="PROKAR_LIPOPROTEIN"/>
    <property type="match status" value="1"/>
</dbReference>
<evidence type="ECO:0000256" key="1">
    <source>
        <dbReference type="ARBA" id="ARBA00022729"/>
    </source>
</evidence>
<dbReference type="PANTHER" id="PTHR33376:SF15">
    <property type="entry name" value="BLL6794 PROTEIN"/>
    <property type="match status" value="1"/>
</dbReference>
<feature type="chain" id="PRO_5035198014" evidence="2">
    <location>
        <begin position="28"/>
        <end position="345"/>
    </location>
</feature>
<protein>
    <submittedName>
        <fullName evidence="3">TRAP transporter substrate-binding protein</fullName>
    </submittedName>
</protein>
<dbReference type="CDD" id="cd13665">
    <property type="entry name" value="PBP2_TRAP_Dctp3_4"/>
    <property type="match status" value="1"/>
</dbReference>
<dbReference type="GO" id="GO:0055085">
    <property type="term" value="P:transmembrane transport"/>
    <property type="evidence" value="ECO:0007669"/>
    <property type="project" value="InterPro"/>
</dbReference>
<dbReference type="Proteomes" id="UP000603545">
    <property type="component" value="Unassembled WGS sequence"/>
</dbReference>
<organism evidence="3 4">
    <name type="scientific">Candidatus Desulfaltia bathyphila</name>
    <dbReference type="NCBI Taxonomy" id="2841697"/>
    <lineage>
        <taxon>Bacteria</taxon>
        <taxon>Pseudomonadati</taxon>
        <taxon>Thermodesulfobacteriota</taxon>
        <taxon>Desulfobacteria</taxon>
        <taxon>Desulfobacterales</taxon>
        <taxon>Desulfobacterales incertae sedis</taxon>
        <taxon>Candidatus Desulfaltia</taxon>
    </lineage>
</organism>
<dbReference type="Gene3D" id="3.40.190.170">
    <property type="entry name" value="Bacterial extracellular solute-binding protein, family 7"/>
    <property type="match status" value="1"/>
</dbReference>
<evidence type="ECO:0000313" key="4">
    <source>
        <dbReference type="Proteomes" id="UP000603545"/>
    </source>
</evidence>
<name>A0A8J6N6Y5_9BACT</name>
<accession>A0A8J6N6Y5</accession>
<dbReference type="InterPro" id="IPR018389">
    <property type="entry name" value="DctP_fam"/>
</dbReference>
<gene>
    <name evidence="3" type="ORF">H8E80_05700</name>
</gene>
<dbReference type="Pfam" id="PF03480">
    <property type="entry name" value="DctP"/>
    <property type="match status" value="1"/>
</dbReference>
<reference evidence="3 4" key="1">
    <citation type="submission" date="2020-08" db="EMBL/GenBank/DDBJ databases">
        <title>Bridging the membrane lipid divide: bacteria of the FCB group superphylum have the potential to synthesize archaeal ether lipids.</title>
        <authorList>
            <person name="Villanueva L."/>
            <person name="Von Meijenfeldt F.A.B."/>
            <person name="Westbye A.B."/>
            <person name="Yadav S."/>
            <person name="Hopmans E.C."/>
            <person name="Dutilh B.E."/>
            <person name="Sinninghe Damste J.S."/>
        </authorList>
    </citation>
    <scope>NUCLEOTIDE SEQUENCE [LARGE SCALE GENOMIC DNA]</scope>
    <source>
        <strain evidence="3">NIOZ-UU82</strain>
    </source>
</reference>
<keyword evidence="1 2" id="KW-0732">Signal</keyword>
<dbReference type="PANTHER" id="PTHR33376">
    <property type="match status" value="1"/>
</dbReference>
<dbReference type="InterPro" id="IPR038404">
    <property type="entry name" value="TRAP_DctP_sf"/>
</dbReference>
<evidence type="ECO:0000256" key="2">
    <source>
        <dbReference type="SAM" id="SignalP"/>
    </source>
</evidence>
<proteinExistence type="predicted"/>
<dbReference type="NCBIfam" id="NF037995">
    <property type="entry name" value="TRAP_S1"/>
    <property type="match status" value="1"/>
</dbReference>
<comment type="caution">
    <text evidence="3">The sequence shown here is derived from an EMBL/GenBank/DDBJ whole genome shotgun (WGS) entry which is preliminary data.</text>
</comment>
<dbReference type="AlphaFoldDB" id="A0A8J6N6Y5"/>
<evidence type="ECO:0000313" key="3">
    <source>
        <dbReference type="EMBL" id="MBC8199525.1"/>
    </source>
</evidence>
<feature type="signal peptide" evidence="2">
    <location>
        <begin position="1"/>
        <end position="27"/>
    </location>
</feature>